<reference evidence="1 2" key="1">
    <citation type="submission" date="2014-11" db="EMBL/GenBank/DDBJ databases">
        <title>Draft Genome Sequences of Nine Bacillus subtilis Strains that Form Spores with High Heat-Resistance.</title>
        <authorList>
            <person name="Krawcyk A.O."/>
            <person name="Berendsen E.M."/>
            <person name="de Jong A."/>
            <person name="Holsappel S."/>
            <person name="Eijlander R.T."/>
            <person name="Wells-Bennik M."/>
            <person name="Kuipers O.P."/>
        </authorList>
    </citation>
    <scope>NUCLEOTIDE SEQUENCE [LARGE SCALE GENOMIC DNA]</scope>
    <source>
        <strain evidence="1 2">B4067</strain>
    </source>
</reference>
<dbReference type="AlphaFoldDB" id="A0ABD3ZWH5"/>
<gene>
    <name evidence="1" type="ORF">B4067_2341</name>
</gene>
<protein>
    <submittedName>
        <fullName evidence="1">Uncharacterized protein</fullName>
    </submittedName>
</protein>
<dbReference type="EMBL" id="JSXS01000040">
    <property type="protein sequence ID" value="KIL32068.1"/>
    <property type="molecule type" value="Genomic_DNA"/>
</dbReference>
<organism evidence="1 2">
    <name type="scientific">Bacillus subtilis subsp. subtilis</name>
    <dbReference type="NCBI Taxonomy" id="135461"/>
    <lineage>
        <taxon>Bacteria</taxon>
        <taxon>Bacillati</taxon>
        <taxon>Bacillota</taxon>
        <taxon>Bacilli</taxon>
        <taxon>Bacillales</taxon>
        <taxon>Bacillaceae</taxon>
        <taxon>Bacillus</taxon>
    </lineage>
</organism>
<dbReference type="Proteomes" id="UP000031970">
    <property type="component" value="Unassembled WGS sequence"/>
</dbReference>
<accession>A0ABD3ZWH5</accession>
<proteinExistence type="predicted"/>
<evidence type="ECO:0000313" key="2">
    <source>
        <dbReference type="Proteomes" id="UP000031970"/>
    </source>
</evidence>
<comment type="caution">
    <text evidence="1">The sequence shown here is derived from an EMBL/GenBank/DDBJ whole genome shotgun (WGS) entry which is preliminary data.</text>
</comment>
<sequence>MKCLSLLKSEMKYGKLKRILKKSHYNQNKIFILSKLIRRMK</sequence>
<name>A0ABD3ZWH5_BACIU</name>
<evidence type="ECO:0000313" key="1">
    <source>
        <dbReference type="EMBL" id="KIL32068.1"/>
    </source>
</evidence>